<dbReference type="GO" id="GO:0016020">
    <property type="term" value="C:membrane"/>
    <property type="evidence" value="ECO:0007669"/>
    <property type="project" value="GOC"/>
</dbReference>
<dbReference type="Proteomes" id="UP000275024">
    <property type="component" value="Unassembled WGS sequence"/>
</dbReference>
<feature type="modified residue" description="O-(pantetheine 4'-phosphoryl)serine" evidence="7">
    <location>
        <position position="48"/>
    </location>
</feature>
<evidence type="ECO:0000259" key="8">
    <source>
        <dbReference type="PROSITE" id="PS50075"/>
    </source>
</evidence>
<dbReference type="EMBL" id="RBDY01000001">
    <property type="protein sequence ID" value="RKN27368.1"/>
    <property type="molecule type" value="Genomic_DNA"/>
</dbReference>
<dbReference type="Pfam" id="PF00550">
    <property type="entry name" value="PP-binding"/>
    <property type="match status" value="1"/>
</dbReference>
<dbReference type="InterPro" id="IPR036736">
    <property type="entry name" value="ACP-like_sf"/>
</dbReference>
<evidence type="ECO:0000313" key="11">
    <source>
        <dbReference type="Proteomes" id="UP000268652"/>
    </source>
</evidence>
<dbReference type="InterPro" id="IPR003231">
    <property type="entry name" value="ACP"/>
</dbReference>
<dbReference type="GO" id="GO:0000035">
    <property type="term" value="F:acyl binding"/>
    <property type="evidence" value="ECO:0007669"/>
    <property type="project" value="TreeGrafter"/>
</dbReference>
<comment type="subcellular location">
    <subcellularLocation>
        <location evidence="7">Cytoplasm</location>
    </subcellularLocation>
</comment>
<evidence type="ECO:0000313" key="9">
    <source>
        <dbReference type="EMBL" id="RKN12867.1"/>
    </source>
</evidence>
<dbReference type="GO" id="GO:0000036">
    <property type="term" value="F:acyl carrier activity"/>
    <property type="evidence" value="ECO:0007669"/>
    <property type="project" value="UniProtKB-UniRule"/>
</dbReference>
<keyword evidence="7" id="KW-0963">Cytoplasm</keyword>
<comment type="caution">
    <text evidence="9">The sequence shown here is derived from an EMBL/GenBank/DDBJ whole genome shotgun (WGS) entry which is preliminary data.</text>
</comment>
<evidence type="ECO:0000256" key="5">
    <source>
        <dbReference type="ARBA" id="ARBA00023098"/>
    </source>
</evidence>
<comment type="pathway">
    <text evidence="7">Lipid metabolism; fatty acid biosynthesis.</text>
</comment>
<dbReference type="HAMAP" id="MF_01217">
    <property type="entry name" value="Acyl_carrier"/>
    <property type="match status" value="1"/>
</dbReference>
<dbReference type="EMBL" id="RBDX01000001">
    <property type="protein sequence ID" value="RKN12867.1"/>
    <property type="molecule type" value="Genomic_DNA"/>
</dbReference>
<evidence type="ECO:0000256" key="7">
    <source>
        <dbReference type="HAMAP-Rule" id="MF_01217"/>
    </source>
</evidence>
<evidence type="ECO:0000256" key="6">
    <source>
        <dbReference type="ARBA" id="ARBA00023160"/>
    </source>
</evidence>
<keyword evidence="1 7" id="KW-0596">Phosphopantetheine</keyword>
<dbReference type="Proteomes" id="UP000268652">
    <property type="component" value="Unassembled WGS sequence"/>
</dbReference>
<evidence type="ECO:0000256" key="4">
    <source>
        <dbReference type="ARBA" id="ARBA00022832"/>
    </source>
</evidence>
<comment type="similarity">
    <text evidence="7">Belongs to the acyl carrier protein (ACP) family.</text>
</comment>
<accession>A0A3A9X2X7</accession>
<feature type="domain" description="Carrier" evidence="8">
    <location>
        <begin position="10"/>
        <end position="88"/>
    </location>
</feature>
<dbReference type="InterPro" id="IPR009081">
    <property type="entry name" value="PP-bd_ACP"/>
</dbReference>
<dbReference type="SUPFAM" id="SSF47336">
    <property type="entry name" value="ACP-like"/>
    <property type="match status" value="1"/>
</dbReference>
<sequence length="91" mass="9968">MSTRDRETRVSEKAIVESVAEIVEEVTGIPAGQVTPEKHLIEDLDIDSLALIEVAVAVGEKFKVELSDDELKELHTVGDVVERVRKATITA</sequence>
<keyword evidence="11" id="KW-1185">Reference proteome</keyword>
<gene>
    <name evidence="7" type="primary">acpP</name>
    <name evidence="10" type="ORF">D7318_00135</name>
    <name evidence="9" type="ORF">D7319_02760</name>
</gene>
<proteinExistence type="inferred from homology"/>
<evidence type="ECO:0000256" key="3">
    <source>
        <dbReference type="ARBA" id="ARBA00022553"/>
    </source>
</evidence>
<evidence type="ECO:0000313" key="10">
    <source>
        <dbReference type="EMBL" id="RKN27368.1"/>
    </source>
</evidence>
<name>A0A3A9X2X7_9ACTN</name>
<keyword evidence="3 7" id="KW-0597">Phosphoprotein</keyword>
<keyword evidence="2 7" id="KW-0444">Lipid biosynthesis</keyword>
<evidence type="ECO:0000256" key="2">
    <source>
        <dbReference type="ARBA" id="ARBA00022516"/>
    </source>
</evidence>
<protein>
    <recommendedName>
        <fullName evidence="7">Acyl carrier protein</fullName>
        <shortName evidence="7">ACP</shortName>
    </recommendedName>
</protein>
<dbReference type="PROSITE" id="PS50075">
    <property type="entry name" value="CARRIER"/>
    <property type="match status" value="1"/>
</dbReference>
<dbReference type="PANTHER" id="PTHR20863">
    <property type="entry name" value="ACYL CARRIER PROTEIN"/>
    <property type="match status" value="1"/>
</dbReference>
<dbReference type="AlphaFoldDB" id="A0A3A9X2X7"/>
<dbReference type="NCBIfam" id="NF002147">
    <property type="entry name" value="PRK00982.1-1"/>
    <property type="match status" value="1"/>
</dbReference>
<dbReference type="OrthoDB" id="197001at2"/>
<keyword evidence="4 7" id="KW-0276">Fatty acid metabolism</keyword>
<dbReference type="PANTHER" id="PTHR20863:SF76">
    <property type="entry name" value="CARRIER DOMAIN-CONTAINING PROTEIN"/>
    <property type="match status" value="1"/>
</dbReference>
<reference evidence="11 12" key="1">
    <citation type="submission" date="2018-09" db="EMBL/GenBank/DDBJ databases">
        <title>Streptomyces sp. nov. DS1-2, an endophytic actinomycete isolated from roots of Dendrobium scabrilingue.</title>
        <authorList>
            <person name="Kuncharoen N."/>
            <person name="Kudo T."/>
            <person name="Ohkuma M."/>
            <person name="Yuki M."/>
            <person name="Tanasupawat S."/>
        </authorList>
    </citation>
    <scope>NUCLEOTIDE SEQUENCE [LARGE SCALE GENOMIC DNA]</scope>
    <source>
        <strain evidence="9 12">AZ1-7</strain>
        <strain evidence="10 11">DS1-2</strain>
    </source>
</reference>
<organism evidence="9 12">
    <name type="scientific">Streptomyces radicis</name>
    <dbReference type="NCBI Taxonomy" id="1750517"/>
    <lineage>
        <taxon>Bacteria</taxon>
        <taxon>Bacillati</taxon>
        <taxon>Actinomycetota</taxon>
        <taxon>Actinomycetes</taxon>
        <taxon>Kitasatosporales</taxon>
        <taxon>Streptomycetaceae</taxon>
        <taxon>Streptomyces</taxon>
    </lineage>
</organism>
<dbReference type="Gene3D" id="1.10.1200.10">
    <property type="entry name" value="ACP-like"/>
    <property type="match status" value="1"/>
</dbReference>
<keyword evidence="6 7" id="KW-0275">Fatty acid biosynthesis</keyword>
<evidence type="ECO:0000313" key="12">
    <source>
        <dbReference type="Proteomes" id="UP000275024"/>
    </source>
</evidence>
<comment type="function">
    <text evidence="7">Carrier of the growing fatty acid chain in fatty acid biosynthesis.</text>
</comment>
<dbReference type="GO" id="GO:0005829">
    <property type="term" value="C:cytosol"/>
    <property type="evidence" value="ECO:0007669"/>
    <property type="project" value="TreeGrafter"/>
</dbReference>
<keyword evidence="5 7" id="KW-0443">Lipid metabolism</keyword>
<comment type="PTM">
    <text evidence="7">4'-phosphopantetheine is transferred from CoA to a specific serine of apo-ACP by AcpS. This modification is essential for activity because fatty acids are bound in thioester linkage to the sulfhydryl of the prosthetic group.</text>
</comment>
<evidence type="ECO:0000256" key="1">
    <source>
        <dbReference type="ARBA" id="ARBA00022450"/>
    </source>
</evidence>
<dbReference type="GO" id="GO:0009245">
    <property type="term" value="P:lipid A biosynthetic process"/>
    <property type="evidence" value="ECO:0007669"/>
    <property type="project" value="TreeGrafter"/>
</dbReference>
<dbReference type="UniPathway" id="UPA00094"/>